<name>A0A1I7RR00_BURXY</name>
<reference evidence="2" key="1">
    <citation type="submission" date="2016-11" db="UniProtKB">
        <authorList>
            <consortium name="WormBaseParasite"/>
        </authorList>
    </citation>
    <scope>IDENTIFICATION</scope>
</reference>
<sequence length="155" mass="16812">MMSTDVACAHILKYISASCPIHGKGPLFRNASCLCLCCCLEGSRWMGNEGEGKVGKGDVSGGEELTRLRSPTPCRVICALSSLRNVFPKVLCFAGWGSFERGEGGEGYKRRVRPFSLHFSLVPSFSSLDTQSCGSFRIPSLLVTVLVRGPVHLRL</sequence>
<organism evidence="1 2">
    <name type="scientific">Bursaphelenchus xylophilus</name>
    <name type="common">Pinewood nematode worm</name>
    <name type="synonym">Aphelenchoides xylophilus</name>
    <dbReference type="NCBI Taxonomy" id="6326"/>
    <lineage>
        <taxon>Eukaryota</taxon>
        <taxon>Metazoa</taxon>
        <taxon>Ecdysozoa</taxon>
        <taxon>Nematoda</taxon>
        <taxon>Chromadorea</taxon>
        <taxon>Rhabditida</taxon>
        <taxon>Tylenchina</taxon>
        <taxon>Tylenchomorpha</taxon>
        <taxon>Aphelenchoidea</taxon>
        <taxon>Aphelenchoididae</taxon>
        <taxon>Bursaphelenchus</taxon>
    </lineage>
</organism>
<protein>
    <submittedName>
        <fullName evidence="2">Secreted protein</fullName>
    </submittedName>
</protein>
<dbReference type="Proteomes" id="UP000095284">
    <property type="component" value="Unplaced"/>
</dbReference>
<dbReference type="AlphaFoldDB" id="A0A1I7RR00"/>
<proteinExistence type="predicted"/>
<dbReference type="WBParaSite" id="BXY_0314500.1">
    <property type="protein sequence ID" value="BXY_0314500.1"/>
    <property type="gene ID" value="BXY_0314500"/>
</dbReference>
<evidence type="ECO:0000313" key="1">
    <source>
        <dbReference type="Proteomes" id="UP000095284"/>
    </source>
</evidence>
<evidence type="ECO:0000313" key="2">
    <source>
        <dbReference type="WBParaSite" id="BXY_0314500.1"/>
    </source>
</evidence>
<accession>A0A1I7RR00</accession>